<sequence length="737" mass="82493">MPRARNSMVTSRRTRVTEACRTCKRRKERCDGTKPCGRCTERGVASECEFSTRSVIQPGRSSSQGDRELHCPVDIEDFDDNSNVDLDDSTATGGNLAPVLSHSSPTEVPQISRIIQDAKGKHMFIGDSANLSLLQNIRSLVSSSIGSCGFVDDHLRYQMVECAPEGQPGWLHAQLPPQLTELEASYLIKRYIFATNCILDLFDESDLLKQLIQWLPNQHQDKGVLSSMYYLVFAIGAQTSPDDKDELAQVFFDYGRYLTASNLMDDPSISTVQAYSLITMYMLGASRRNAAFMHFGMAVRAAYALGLHRADIATLFSPSEFETRERLWKVIRVLDLFMSSSLGRPPSTSETRDTESEADYSASTDLCAIFEKILTDIYAKRMVSTEVLERISKHQRRWSARFYQGLATDRIKPQDVVDDGCLAPNIGLLHVKEAYYWTIILLTRPFLVENISDHISQLSANMPKDNRKRSTSASNKFLAHACVDSAIRTIDLLEVLLDFEDTPKRLPFVVNSIFVAALVLGASYFGDLYKIFPLESKLTIAQELLARFSHDALAQRNLEIIGLLRKACSVYLDQRAKQHMARHADLVGGIFGQIHQKGNVATCMKRLHVTDSQPETMLRDGSDCSPPFQDVLQQQTALHRDVPQEYDMIANVSINQYDIPSAQFDAFNSGGHHQLFEYPSMDDNGLSYQTHVRDSGYSALDGSNSLPIMSPQTLWFGSYEDGGPLFTTVNASTVNHS</sequence>
<name>A0ACC2ZV67_9EURO</name>
<evidence type="ECO:0000313" key="1">
    <source>
        <dbReference type="EMBL" id="KAJ9651538.1"/>
    </source>
</evidence>
<dbReference type="Proteomes" id="UP001172386">
    <property type="component" value="Unassembled WGS sequence"/>
</dbReference>
<organism evidence="1 2">
    <name type="scientific">Neophaeococcomyces mojaviensis</name>
    <dbReference type="NCBI Taxonomy" id="3383035"/>
    <lineage>
        <taxon>Eukaryota</taxon>
        <taxon>Fungi</taxon>
        <taxon>Dikarya</taxon>
        <taxon>Ascomycota</taxon>
        <taxon>Pezizomycotina</taxon>
        <taxon>Eurotiomycetes</taxon>
        <taxon>Chaetothyriomycetidae</taxon>
        <taxon>Chaetothyriales</taxon>
        <taxon>Chaetothyriales incertae sedis</taxon>
        <taxon>Neophaeococcomyces</taxon>
    </lineage>
</organism>
<protein>
    <submittedName>
        <fullName evidence="1">Uncharacterized protein</fullName>
    </submittedName>
</protein>
<gene>
    <name evidence="1" type="ORF">H2198_009181</name>
</gene>
<comment type="caution">
    <text evidence="1">The sequence shown here is derived from an EMBL/GenBank/DDBJ whole genome shotgun (WGS) entry which is preliminary data.</text>
</comment>
<proteinExistence type="predicted"/>
<keyword evidence="2" id="KW-1185">Reference proteome</keyword>
<evidence type="ECO:0000313" key="2">
    <source>
        <dbReference type="Proteomes" id="UP001172386"/>
    </source>
</evidence>
<dbReference type="EMBL" id="JAPDRQ010000250">
    <property type="protein sequence ID" value="KAJ9651538.1"/>
    <property type="molecule type" value="Genomic_DNA"/>
</dbReference>
<accession>A0ACC2ZV67</accession>
<reference evidence="1" key="1">
    <citation type="submission" date="2022-10" db="EMBL/GenBank/DDBJ databases">
        <title>Culturing micro-colonial fungi from biological soil crusts in the Mojave desert and describing Neophaeococcomyces mojavensis, and introducing the new genera and species Taxawa tesnikishii.</title>
        <authorList>
            <person name="Kurbessoian T."/>
            <person name="Stajich J.E."/>
        </authorList>
    </citation>
    <scope>NUCLEOTIDE SEQUENCE</scope>
    <source>
        <strain evidence="1">JES_112</strain>
    </source>
</reference>